<feature type="compositionally biased region" description="Basic and acidic residues" evidence="1">
    <location>
        <begin position="432"/>
        <end position="444"/>
    </location>
</feature>
<dbReference type="InParanoid" id="A0A165KA26"/>
<protein>
    <submittedName>
        <fullName evidence="2">Uncharacterized protein</fullName>
    </submittedName>
</protein>
<dbReference type="OrthoDB" id="10686529at2759"/>
<keyword evidence="3" id="KW-1185">Reference proteome</keyword>
<feature type="region of interest" description="Disordered" evidence="1">
    <location>
        <begin position="194"/>
        <end position="285"/>
    </location>
</feature>
<sequence length="551" mass="58449">MNDPMLYNLAVETWPPDIQSHWAEIQADPTVPSSLAPAFTPAHKMGAAAKQSISYEPNEPAYYPPPMQLALPAPPMGMGMGGGGGLPPLIPADIGYPPGMDMALVLAPPPPPEPKPFPNYVNNINRPSLPLPPRPPSAPPAMSPAPPPQPIAQIAYGKSPSAKSATFGKSPAVHAMPMYGAKATPMYSAKATPMHSAKATPMHSAKGTPAHSAKVTPASASMQIPPGAHPGPFFYTAAVSGDDTAATKENHPQQQHQQTRKEPKHKSPDTKPLKSALSRVPFQDPVDQRLGKGPAWDHVSALDDTDPTGKMWAHMGAYPPVEARPKTPEVRKGRKRNASFSGMPTHVAFAQQPGAPYISPQMARSHLTPTGQLEHMTSQLVDQRGPGKLDFAQPMPFPPHGFFESFTPSPPEPEPPSQSRFGNLFSLGLRGGEGKKESKRKPVPEVDPLFGGQPVASWYYAQAAPPPEKAQAKMHKKAASTAELRFLEQQQGAAAAAAQQQAAVQRSASTKKGKKNAPLPAPPTQFGLNYGDLTGAYAGAIGTGGKSKIKW</sequence>
<feature type="region of interest" description="Disordered" evidence="1">
    <location>
        <begin position="405"/>
        <end position="448"/>
    </location>
</feature>
<organism evidence="2 3">
    <name type="scientific">Exidia glandulosa HHB12029</name>
    <dbReference type="NCBI Taxonomy" id="1314781"/>
    <lineage>
        <taxon>Eukaryota</taxon>
        <taxon>Fungi</taxon>
        <taxon>Dikarya</taxon>
        <taxon>Basidiomycota</taxon>
        <taxon>Agaricomycotina</taxon>
        <taxon>Agaricomycetes</taxon>
        <taxon>Auriculariales</taxon>
        <taxon>Exidiaceae</taxon>
        <taxon>Exidia</taxon>
    </lineage>
</organism>
<feature type="region of interest" description="Disordered" evidence="1">
    <location>
        <begin position="127"/>
        <end position="152"/>
    </location>
</feature>
<feature type="compositionally biased region" description="Basic and acidic residues" evidence="1">
    <location>
        <begin position="259"/>
        <end position="272"/>
    </location>
</feature>
<dbReference type="Proteomes" id="UP000077266">
    <property type="component" value="Unassembled WGS sequence"/>
</dbReference>
<evidence type="ECO:0000313" key="2">
    <source>
        <dbReference type="EMBL" id="KZV96028.1"/>
    </source>
</evidence>
<dbReference type="PRINTS" id="PR01217">
    <property type="entry name" value="PRICHEXTENSN"/>
</dbReference>
<feature type="compositionally biased region" description="Low complexity" evidence="1">
    <location>
        <begin position="489"/>
        <end position="505"/>
    </location>
</feature>
<reference evidence="2 3" key="1">
    <citation type="journal article" date="2016" name="Mol. Biol. Evol.">
        <title>Comparative Genomics of Early-Diverging Mushroom-Forming Fungi Provides Insights into the Origins of Lignocellulose Decay Capabilities.</title>
        <authorList>
            <person name="Nagy L.G."/>
            <person name="Riley R."/>
            <person name="Tritt A."/>
            <person name="Adam C."/>
            <person name="Daum C."/>
            <person name="Floudas D."/>
            <person name="Sun H."/>
            <person name="Yadav J.S."/>
            <person name="Pangilinan J."/>
            <person name="Larsson K.H."/>
            <person name="Matsuura K."/>
            <person name="Barry K."/>
            <person name="Labutti K."/>
            <person name="Kuo R."/>
            <person name="Ohm R.A."/>
            <person name="Bhattacharya S.S."/>
            <person name="Shirouzu T."/>
            <person name="Yoshinaga Y."/>
            <person name="Martin F.M."/>
            <person name="Grigoriev I.V."/>
            <person name="Hibbett D.S."/>
        </authorList>
    </citation>
    <scope>NUCLEOTIDE SEQUENCE [LARGE SCALE GENOMIC DNA]</scope>
    <source>
        <strain evidence="2 3">HHB12029</strain>
    </source>
</reference>
<name>A0A165KA26_EXIGL</name>
<feature type="region of interest" description="Disordered" evidence="1">
    <location>
        <begin position="489"/>
        <end position="525"/>
    </location>
</feature>
<feature type="compositionally biased region" description="Pro residues" evidence="1">
    <location>
        <begin position="129"/>
        <end position="150"/>
    </location>
</feature>
<dbReference type="AlphaFoldDB" id="A0A165KA26"/>
<evidence type="ECO:0000313" key="3">
    <source>
        <dbReference type="Proteomes" id="UP000077266"/>
    </source>
</evidence>
<dbReference type="EMBL" id="KV425948">
    <property type="protein sequence ID" value="KZV96028.1"/>
    <property type="molecule type" value="Genomic_DNA"/>
</dbReference>
<evidence type="ECO:0000256" key="1">
    <source>
        <dbReference type="SAM" id="MobiDB-lite"/>
    </source>
</evidence>
<accession>A0A165KA26</accession>
<gene>
    <name evidence="2" type="ORF">EXIGLDRAFT_706245</name>
</gene>
<proteinExistence type="predicted"/>